<dbReference type="InterPro" id="IPR013825">
    <property type="entry name" value="Topo_IA_cen_sub2"/>
</dbReference>
<dbReference type="SMART" id="SM00493">
    <property type="entry name" value="TOPRIM"/>
    <property type="match status" value="1"/>
</dbReference>
<dbReference type="GO" id="GO:0003917">
    <property type="term" value="F:DNA topoisomerase type I (single strand cut, ATP-independent) activity"/>
    <property type="evidence" value="ECO:0007669"/>
    <property type="project" value="UniProtKB-UniRule"/>
</dbReference>
<accession>A0AAF0D3J8</accession>
<dbReference type="CDD" id="cd00186">
    <property type="entry name" value="TOP1Ac"/>
    <property type="match status" value="1"/>
</dbReference>
<feature type="site" description="Interaction with DNA" evidence="9">
    <location>
        <position position="173"/>
    </location>
</feature>
<evidence type="ECO:0000256" key="8">
    <source>
        <dbReference type="ARBA" id="ARBA00023235"/>
    </source>
</evidence>
<evidence type="ECO:0000259" key="10">
    <source>
        <dbReference type="PROSITE" id="PS50880"/>
    </source>
</evidence>
<evidence type="ECO:0000256" key="9">
    <source>
        <dbReference type="HAMAP-Rule" id="MF_00952"/>
    </source>
</evidence>
<evidence type="ECO:0000256" key="5">
    <source>
        <dbReference type="ARBA" id="ARBA00022842"/>
    </source>
</evidence>
<evidence type="ECO:0000256" key="6">
    <source>
        <dbReference type="ARBA" id="ARBA00023029"/>
    </source>
</evidence>
<dbReference type="GO" id="GO:0006310">
    <property type="term" value="P:DNA recombination"/>
    <property type="evidence" value="ECO:0007669"/>
    <property type="project" value="TreeGrafter"/>
</dbReference>
<feature type="region of interest" description="Interaction with DNA" evidence="9">
    <location>
        <begin position="199"/>
        <end position="204"/>
    </location>
</feature>
<dbReference type="Pfam" id="PF01131">
    <property type="entry name" value="Topoisom_bac"/>
    <property type="match status" value="1"/>
</dbReference>
<dbReference type="Pfam" id="PF01751">
    <property type="entry name" value="Toprim"/>
    <property type="match status" value="1"/>
</dbReference>
<dbReference type="InterPro" id="IPR023405">
    <property type="entry name" value="Topo_IA_core_domain"/>
</dbReference>
<evidence type="ECO:0000256" key="2">
    <source>
        <dbReference type="ARBA" id="ARBA00009446"/>
    </source>
</evidence>
<dbReference type="GO" id="GO:0046872">
    <property type="term" value="F:metal ion binding"/>
    <property type="evidence" value="ECO:0007669"/>
    <property type="project" value="UniProtKB-KW"/>
</dbReference>
<keyword evidence="4" id="KW-0862">Zinc</keyword>
<evidence type="ECO:0000256" key="7">
    <source>
        <dbReference type="ARBA" id="ARBA00023125"/>
    </source>
</evidence>
<evidence type="ECO:0000256" key="1">
    <source>
        <dbReference type="ARBA" id="ARBA00000213"/>
    </source>
</evidence>
<dbReference type="EMBL" id="CP091871">
    <property type="protein sequence ID" value="WEU41054.1"/>
    <property type="molecule type" value="Genomic_DNA"/>
</dbReference>
<dbReference type="Gene3D" id="1.10.460.10">
    <property type="entry name" value="Topoisomerase I, domain 2"/>
    <property type="match status" value="1"/>
</dbReference>
<keyword evidence="3" id="KW-0479">Metal-binding</keyword>
<dbReference type="Proteomes" id="UP000186851">
    <property type="component" value="Chromosome"/>
</dbReference>
<dbReference type="Gene3D" id="2.70.20.10">
    <property type="entry name" value="Topoisomerase I, domain 3"/>
    <property type="match status" value="1"/>
</dbReference>
<keyword evidence="5" id="KW-0460">Magnesium</keyword>
<evidence type="ECO:0000256" key="4">
    <source>
        <dbReference type="ARBA" id="ARBA00022833"/>
    </source>
</evidence>
<dbReference type="EC" id="5.6.2.1" evidence="9"/>
<evidence type="ECO:0000259" key="11">
    <source>
        <dbReference type="PROSITE" id="PS52039"/>
    </source>
</evidence>
<dbReference type="AlphaFoldDB" id="A0AAF0D3J8"/>
<dbReference type="PANTHER" id="PTHR11390:SF26">
    <property type="entry name" value="DNA TOPOISOMERASE 1"/>
    <property type="match status" value="1"/>
</dbReference>
<dbReference type="GO" id="GO:0003677">
    <property type="term" value="F:DNA binding"/>
    <property type="evidence" value="ECO:0007669"/>
    <property type="project" value="UniProtKB-KW"/>
</dbReference>
<gene>
    <name evidence="9 12" type="primary">topA</name>
    <name evidence="12" type="ORF">OdinLCB4_003020</name>
</gene>
<keyword evidence="7 9" id="KW-0238">DNA-binding</keyword>
<dbReference type="InterPro" id="IPR013497">
    <property type="entry name" value="Topo_IA_cen"/>
</dbReference>
<protein>
    <recommendedName>
        <fullName evidence="9">DNA topoisomerase 1</fullName>
        <ecNumber evidence="9">5.6.2.1</ecNumber>
    </recommendedName>
    <alternativeName>
        <fullName evidence="9">DNA topoisomerase I</fullName>
    </alternativeName>
</protein>
<evidence type="ECO:0000313" key="13">
    <source>
        <dbReference type="Proteomes" id="UP000186851"/>
    </source>
</evidence>
<dbReference type="PROSITE" id="PS52039">
    <property type="entry name" value="TOPO_IA_2"/>
    <property type="match status" value="1"/>
</dbReference>
<reference evidence="12" key="2">
    <citation type="journal article" date="2022" name="Nat. Microbiol.">
        <title>A closed Candidatus Odinarchaeum chromosome exposes Asgard archaeal viruses.</title>
        <authorList>
            <person name="Tamarit D."/>
            <person name="Caceres E.F."/>
            <person name="Krupovic M."/>
            <person name="Nijland R."/>
            <person name="Eme L."/>
            <person name="Robinson N.P."/>
            <person name="Ettema T.J.G."/>
        </authorList>
    </citation>
    <scope>NUCLEOTIDE SEQUENCE</scope>
    <source>
        <strain evidence="12">LCB_4</strain>
    </source>
</reference>
<dbReference type="PANTHER" id="PTHR11390">
    <property type="entry name" value="PROKARYOTIC DNA TOPOISOMERASE"/>
    <property type="match status" value="1"/>
</dbReference>
<dbReference type="GO" id="GO:0006281">
    <property type="term" value="P:DNA repair"/>
    <property type="evidence" value="ECO:0007669"/>
    <property type="project" value="TreeGrafter"/>
</dbReference>
<keyword evidence="6 9" id="KW-0799">Topoisomerase</keyword>
<proteinExistence type="inferred from homology"/>
<dbReference type="InterPro" id="IPR000380">
    <property type="entry name" value="Topo_IA"/>
</dbReference>
<comment type="subunit">
    <text evidence="9">Monomer.</text>
</comment>
<dbReference type="InterPro" id="IPR013826">
    <property type="entry name" value="Topo_IA_cen_sub3"/>
</dbReference>
<organism evidence="12 13">
    <name type="scientific">Odinarchaeota yellowstonii (strain LCB_4)</name>
    <dbReference type="NCBI Taxonomy" id="1841599"/>
    <lineage>
        <taxon>Archaea</taxon>
        <taxon>Promethearchaeati</taxon>
        <taxon>Candidatus Odinarchaeota</taxon>
        <taxon>Candidatus Odinarchaeia</taxon>
        <taxon>Candidatus Odinarchaeales</taxon>
        <taxon>Candidatus Odinarchaeaceae</taxon>
        <taxon>Candidatus Odinarchaeum</taxon>
    </lineage>
</organism>
<comment type="catalytic activity">
    <reaction evidence="1 9">
        <text>ATP-independent breakage of single-stranded DNA, followed by passage and rejoining.</text>
        <dbReference type="EC" id="5.6.2.1"/>
    </reaction>
</comment>
<dbReference type="Gene3D" id="1.10.290.10">
    <property type="entry name" value="Topoisomerase I, domain 4"/>
    <property type="match status" value="1"/>
</dbReference>
<comment type="caution">
    <text evidence="9">Lacks conserved residue(s) required for the propagation of feature annotation.</text>
</comment>
<dbReference type="InterPro" id="IPR005739">
    <property type="entry name" value="TopoI_arch"/>
</dbReference>
<feature type="site" description="Interaction with DNA" evidence="9">
    <location>
        <position position="169"/>
    </location>
</feature>
<dbReference type="InterPro" id="IPR023406">
    <property type="entry name" value="Topo_IA_AS"/>
</dbReference>
<dbReference type="HAMAP" id="MF_00952">
    <property type="entry name" value="Topoisom_1_prok"/>
    <property type="match status" value="1"/>
</dbReference>
<evidence type="ECO:0000313" key="12">
    <source>
        <dbReference type="EMBL" id="WEU41054.1"/>
    </source>
</evidence>
<dbReference type="PROSITE" id="PS00396">
    <property type="entry name" value="TOPO_IA_1"/>
    <property type="match status" value="1"/>
</dbReference>
<dbReference type="InterPro" id="IPR028612">
    <property type="entry name" value="Topoisom_1_IA"/>
</dbReference>
<dbReference type="InterPro" id="IPR003601">
    <property type="entry name" value="Topo_IA_2"/>
</dbReference>
<dbReference type="SMART" id="SM00436">
    <property type="entry name" value="TOP1Bc"/>
    <property type="match status" value="1"/>
</dbReference>
<dbReference type="InterPro" id="IPR003602">
    <property type="entry name" value="Topo_IA_DNA-bd_dom"/>
</dbReference>
<comment type="function">
    <text evidence="9">Releases the supercoiling and torsional tension of DNA, which is introduced during the DNA replication and transcription, by transiently cleaving and rejoining one strand of the DNA duplex. Introduces a single-strand break via transesterification at a target site in duplex DNA. The scissile phosphodiester is attacked by the catalytic tyrosine of the enzyme, resulting in the formation of a DNA-(5'-phosphotyrosyl)-enzyme intermediate and the expulsion of a 3'-OH DNA strand. The free DNA strand then undergoes passage around the unbroken strand, thus removing DNA supercoils. Finally, in the religation step, the DNA 3'-OH attacks the covalent intermediate to expel the active-site tyrosine and restore the DNA phosphodiester backbone.</text>
</comment>
<evidence type="ECO:0000256" key="3">
    <source>
        <dbReference type="ARBA" id="ARBA00022723"/>
    </source>
</evidence>
<dbReference type="InterPro" id="IPR006171">
    <property type="entry name" value="TOPRIM_dom"/>
</dbReference>
<dbReference type="KEGG" id="oyw:OdinLCB4_003020"/>
<feature type="domain" description="Topo IA-type catalytic" evidence="11">
    <location>
        <begin position="159"/>
        <end position="575"/>
    </location>
</feature>
<dbReference type="SUPFAM" id="SSF56712">
    <property type="entry name" value="Prokaryotic type I DNA topoisomerase"/>
    <property type="match status" value="1"/>
</dbReference>
<feature type="site" description="Interaction with DNA" evidence="9">
    <location>
        <position position="322"/>
    </location>
</feature>
<name>A0AAF0D3J8_ODILC</name>
<dbReference type="PRINTS" id="PR00417">
    <property type="entry name" value="PRTPISMRASEI"/>
</dbReference>
<dbReference type="Gene3D" id="3.40.50.140">
    <property type="match status" value="1"/>
</dbReference>
<feature type="domain" description="Toprim" evidence="10">
    <location>
        <begin position="2"/>
        <end position="141"/>
    </location>
</feature>
<dbReference type="NCBIfam" id="TIGR01057">
    <property type="entry name" value="topA_arch"/>
    <property type="match status" value="1"/>
</dbReference>
<comment type="similarity">
    <text evidence="2 9">Belongs to the type IA topoisomerase family.</text>
</comment>
<feature type="site" description="Interaction with DNA" evidence="9">
    <location>
        <position position="509"/>
    </location>
</feature>
<sequence>MSTLIITEKPSACLRIASALADDGGLKKFEENGVTYYRVKHNGEQLIVVPALGHLYTVTQRGEGWVYPVFNTTWAPSYKVSKSARNTKSFIEIIRKLASEANTFVNACDFDLEGSLIGYSIIKYSCGEHALKTAKRMKYSTLTKGELTAAFKNMPGSLDLNMVEAGQTRHEVDWLFGINLSRALTLALKNTSGMYRALSTGRVQGPTLSFLYHREKEIRSFVPIPYWVLNAEIELDGTKYQLEYSQSRIDVKAEAERILGGCIGKPAVIRDIKTTEYRQNPPVPFDIGSLQVEAYKLFGFTPRRTLNIAERLYLEALISYPRTSSQKIPESINVIEILKGMAQQPAYRKIAEEILSKDRIIPNQGEKEDPAHPAIHVTGNKPERELDADERRLYDLIAKRFFALFGEPALKESVKAEITIGDHIFYLKGRQVKELGWLRFYEPYFKQDDIILPPLSIGQSLPTPIINLDEKYTTPPPRYNPSSLLKLMEKENLGTKATRADIIETLIKRGFVTSQPMEMTDLGFSVIEVLEKYSPNVLSVKLTRDIEEDLELIQENKKTRKEVIIESINALKPILEEFKLKENVIGADLGAALKKLWKKQNYIGVCPKCGTGELTVIYSRSSYKRFIGCSNYRNGSCNASFPLPQKGRIESTDKKCEHCGYPIIKVFAPGRRPWNMCVNWLQCPGRKASGEAKKPVGG</sequence>
<feature type="active site" description="O-(5'-phospho-DNA)-tyrosine intermediate" evidence="9">
    <location>
        <position position="320"/>
    </location>
</feature>
<dbReference type="PROSITE" id="PS50880">
    <property type="entry name" value="TOPRIM"/>
    <property type="match status" value="1"/>
</dbReference>
<dbReference type="InterPro" id="IPR013824">
    <property type="entry name" value="Topo_IA_cen_sub1"/>
</dbReference>
<reference evidence="12" key="1">
    <citation type="journal article" date="2017" name="Nature">
        <title>Asgard archaea illuminate the origin of eukaryotic cellular complexity.</title>
        <authorList>
            <person name="Zaremba-Niedzwiedzka K."/>
            <person name="Caceres E.F."/>
            <person name="Saw J.H."/>
            <person name="Backstrom D."/>
            <person name="Juzokaite L."/>
            <person name="Vancaester E."/>
            <person name="Seitz K.W."/>
            <person name="Anantharaman K."/>
            <person name="Starnawski P."/>
            <person name="Kjeldsen K.U."/>
            <person name="Scott M.B."/>
            <person name="Nunoura T."/>
            <person name="Banfield J.F."/>
            <person name="Schramm A."/>
            <person name="Baker B.J."/>
            <person name="Spang A."/>
            <person name="Ettema T.J.G."/>
        </authorList>
    </citation>
    <scope>NUCLEOTIDE SEQUENCE</scope>
    <source>
        <strain evidence="12">LCB_4</strain>
    </source>
</reference>
<feature type="site" description="Interaction with DNA" evidence="9">
    <location>
        <position position="54"/>
    </location>
</feature>
<keyword evidence="8 9" id="KW-0413">Isomerase</keyword>
<dbReference type="SMART" id="SM00437">
    <property type="entry name" value="TOP1Ac"/>
    <property type="match status" value="1"/>
</dbReference>
<dbReference type="GO" id="GO:0006265">
    <property type="term" value="P:DNA topological change"/>
    <property type="evidence" value="ECO:0007669"/>
    <property type="project" value="UniProtKB-UniRule"/>
</dbReference>